<comment type="caution">
    <text evidence="1">The sequence shown here is derived from an EMBL/GenBank/DDBJ whole genome shotgun (WGS) entry which is preliminary data.</text>
</comment>
<dbReference type="Proteomes" id="UP000317650">
    <property type="component" value="Chromosome 9"/>
</dbReference>
<protein>
    <submittedName>
        <fullName evidence="1">Uncharacterized protein</fullName>
    </submittedName>
</protein>
<gene>
    <name evidence="1" type="ORF">C4D60_Mb09t21240</name>
</gene>
<accession>A0A4S8II27</accession>
<evidence type="ECO:0000313" key="1">
    <source>
        <dbReference type="EMBL" id="THU47965.1"/>
    </source>
</evidence>
<evidence type="ECO:0000313" key="2">
    <source>
        <dbReference type="Proteomes" id="UP000317650"/>
    </source>
</evidence>
<sequence>MEMKRGLFVSEDGRRRRRHLVEALCDTGWRVGIYYRDSDGTCRFAGYKGLLEFSALQCKESIGNQKRPLPCLVKGWLRINHMVDRLVDIERIHHDKTPHGRSNI</sequence>
<organism evidence="1 2">
    <name type="scientific">Musa balbisiana</name>
    <name type="common">Banana</name>
    <dbReference type="NCBI Taxonomy" id="52838"/>
    <lineage>
        <taxon>Eukaryota</taxon>
        <taxon>Viridiplantae</taxon>
        <taxon>Streptophyta</taxon>
        <taxon>Embryophyta</taxon>
        <taxon>Tracheophyta</taxon>
        <taxon>Spermatophyta</taxon>
        <taxon>Magnoliopsida</taxon>
        <taxon>Liliopsida</taxon>
        <taxon>Zingiberales</taxon>
        <taxon>Musaceae</taxon>
        <taxon>Musa</taxon>
    </lineage>
</organism>
<dbReference type="AlphaFoldDB" id="A0A4S8II27"/>
<name>A0A4S8II27_MUSBA</name>
<dbReference type="EMBL" id="PYDT01000010">
    <property type="protein sequence ID" value="THU47965.1"/>
    <property type="molecule type" value="Genomic_DNA"/>
</dbReference>
<reference evidence="1 2" key="1">
    <citation type="journal article" date="2019" name="Nat. Plants">
        <title>Genome sequencing of Musa balbisiana reveals subgenome evolution and function divergence in polyploid bananas.</title>
        <authorList>
            <person name="Yao X."/>
        </authorList>
    </citation>
    <scope>NUCLEOTIDE SEQUENCE [LARGE SCALE GENOMIC DNA]</scope>
    <source>
        <strain evidence="2">cv. DH-PKW</strain>
        <tissue evidence="1">Leaves</tissue>
    </source>
</reference>
<keyword evidence="2" id="KW-1185">Reference proteome</keyword>
<proteinExistence type="predicted"/>